<name>A0AAE3K882_9EURY</name>
<evidence type="ECO:0000256" key="1">
    <source>
        <dbReference type="SAM" id="Phobius"/>
    </source>
</evidence>
<dbReference type="Proteomes" id="UP001203207">
    <property type="component" value="Unassembled WGS sequence"/>
</dbReference>
<proteinExistence type="predicted"/>
<organism evidence="2 3">
    <name type="scientific">Natronocalculus amylovorans</name>
    <dbReference type="NCBI Taxonomy" id="2917812"/>
    <lineage>
        <taxon>Archaea</taxon>
        <taxon>Methanobacteriati</taxon>
        <taxon>Methanobacteriota</taxon>
        <taxon>Stenosarchaea group</taxon>
        <taxon>Halobacteria</taxon>
        <taxon>Halobacteriales</taxon>
        <taxon>Haloferacaceae</taxon>
        <taxon>Natronocalculus</taxon>
    </lineage>
</organism>
<dbReference type="EMBL" id="JAKRVX010000003">
    <property type="protein sequence ID" value="MCL9817017.1"/>
    <property type="molecule type" value="Genomic_DNA"/>
</dbReference>
<evidence type="ECO:0000313" key="2">
    <source>
        <dbReference type="EMBL" id="MCL9817017.1"/>
    </source>
</evidence>
<feature type="transmembrane region" description="Helical" evidence="1">
    <location>
        <begin position="32"/>
        <end position="51"/>
    </location>
</feature>
<keyword evidence="3" id="KW-1185">Reference proteome</keyword>
<accession>A0AAE3K882</accession>
<dbReference type="RefSeq" id="WP_250583972.1">
    <property type="nucleotide sequence ID" value="NZ_JAKRVX010000003.1"/>
</dbReference>
<gene>
    <name evidence="2" type="ORF">AArcSt2_08695</name>
</gene>
<dbReference type="AlphaFoldDB" id="A0AAE3K882"/>
<comment type="caution">
    <text evidence="2">The sequence shown here is derived from an EMBL/GenBank/DDBJ whole genome shotgun (WGS) entry which is preliminary data.</text>
</comment>
<evidence type="ECO:0000313" key="3">
    <source>
        <dbReference type="Proteomes" id="UP001203207"/>
    </source>
</evidence>
<reference evidence="2" key="2">
    <citation type="submission" date="2022-02" db="EMBL/GenBank/DDBJ databases">
        <authorList>
            <person name="Elcheninov A.G."/>
            <person name="Sorokin D.Y."/>
            <person name="Kublanov I.V."/>
        </authorList>
    </citation>
    <scope>NUCLEOTIDE SEQUENCE</scope>
    <source>
        <strain evidence="2">AArc-St2</strain>
    </source>
</reference>
<sequence>MKPEWIVMIDRRQKAAGTTRRSEEIEFTDGHYVFIQVVGFFIGVFGLVYTLRAF</sequence>
<keyword evidence="1" id="KW-0472">Membrane</keyword>
<protein>
    <submittedName>
        <fullName evidence="2">Uncharacterized protein</fullName>
    </submittedName>
</protein>
<reference evidence="2" key="1">
    <citation type="journal article" date="2022" name="Syst. Appl. Microbiol.">
        <title>Natronocalculus amylovorans gen. nov., sp. nov., and Natranaeroarchaeum aerophilus sp. nov., dominant culturable amylolytic natronoarchaea from hypersaline soda lakes in southwestern Siberia.</title>
        <authorList>
            <person name="Sorokin D.Y."/>
            <person name="Elcheninov A.G."/>
            <person name="Khizhniak T.V."/>
            <person name="Koenen M."/>
            <person name="Bale N.J."/>
            <person name="Damste J.S.S."/>
            <person name="Kublanov I.V."/>
        </authorList>
    </citation>
    <scope>NUCLEOTIDE SEQUENCE</scope>
    <source>
        <strain evidence="2">AArc-St2</strain>
    </source>
</reference>
<keyword evidence="1" id="KW-0812">Transmembrane</keyword>
<keyword evidence="1" id="KW-1133">Transmembrane helix</keyword>